<evidence type="ECO:0000313" key="2">
    <source>
        <dbReference type="EMBL" id="MBH9577180.1"/>
    </source>
</evidence>
<evidence type="ECO:0000259" key="1">
    <source>
        <dbReference type="Pfam" id="PF13302"/>
    </source>
</evidence>
<sequence length="247" mass="28465">MSEPLAQHLRRLRRTGRRADALALLDTACAQRPKDATLARWAWQHQAFWWEPVQGRTVRLRRRGPIDAALLRRCWGDRDFMQRFHRLAKPLPADDGALHEALLREYWAIPEESGAMHWTIERQGRGCGFISVVEWSLPQRRAELLIGLPEPEGWTATEAAHLAIQWLAQRAAVERLSACFYANNLVAQRQAEHLGFEREGVLRGHFREPDGRRTDLHLAGLLLNVDFFRRTERLRQRVLGAGLAVKP</sequence>
<dbReference type="GO" id="GO:0005737">
    <property type="term" value="C:cytoplasm"/>
    <property type="evidence" value="ECO:0007669"/>
    <property type="project" value="TreeGrafter"/>
</dbReference>
<dbReference type="InterPro" id="IPR016181">
    <property type="entry name" value="Acyl_CoA_acyltransferase"/>
</dbReference>
<dbReference type="Gene3D" id="3.40.630.30">
    <property type="match status" value="1"/>
</dbReference>
<dbReference type="GO" id="GO:0008999">
    <property type="term" value="F:protein-N-terminal-alanine acetyltransferase activity"/>
    <property type="evidence" value="ECO:0007669"/>
    <property type="project" value="TreeGrafter"/>
</dbReference>
<dbReference type="AlphaFoldDB" id="A0A931J2X3"/>
<comment type="caution">
    <text evidence="2">The sequence shown here is derived from an EMBL/GenBank/DDBJ whole genome shotgun (WGS) entry which is preliminary data.</text>
</comment>
<dbReference type="Pfam" id="PF13302">
    <property type="entry name" value="Acetyltransf_3"/>
    <property type="match status" value="1"/>
</dbReference>
<dbReference type="PANTHER" id="PTHR43441">
    <property type="entry name" value="RIBOSOMAL-PROTEIN-SERINE ACETYLTRANSFERASE"/>
    <property type="match status" value="1"/>
</dbReference>
<evidence type="ECO:0000313" key="3">
    <source>
        <dbReference type="Proteomes" id="UP000613266"/>
    </source>
</evidence>
<dbReference type="SUPFAM" id="SSF55729">
    <property type="entry name" value="Acyl-CoA N-acyltransferases (Nat)"/>
    <property type="match status" value="1"/>
</dbReference>
<name>A0A931J2X3_9BURK</name>
<feature type="domain" description="N-acetyltransferase" evidence="1">
    <location>
        <begin position="59"/>
        <end position="197"/>
    </location>
</feature>
<accession>A0A931J2X3</accession>
<dbReference type="Proteomes" id="UP000613266">
    <property type="component" value="Unassembled WGS sequence"/>
</dbReference>
<dbReference type="EMBL" id="JAEDAK010000005">
    <property type="protein sequence ID" value="MBH9577180.1"/>
    <property type="molecule type" value="Genomic_DNA"/>
</dbReference>
<dbReference type="InterPro" id="IPR000182">
    <property type="entry name" value="GNAT_dom"/>
</dbReference>
<reference evidence="2" key="1">
    <citation type="submission" date="2020-12" db="EMBL/GenBank/DDBJ databases">
        <title>The genome sequence of Inhella sp. 1Y17.</title>
        <authorList>
            <person name="Liu Y."/>
        </authorList>
    </citation>
    <scope>NUCLEOTIDE SEQUENCE</scope>
    <source>
        <strain evidence="2">1Y17</strain>
    </source>
</reference>
<proteinExistence type="predicted"/>
<gene>
    <name evidence="2" type="ORF">I7X39_09705</name>
</gene>
<dbReference type="RefSeq" id="WP_198110949.1">
    <property type="nucleotide sequence ID" value="NZ_JAEDAK010000005.1"/>
</dbReference>
<dbReference type="InterPro" id="IPR051908">
    <property type="entry name" value="Ribosomal_N-acetyltransferase"/>
</dbReference>
<protein>
    <submittedName>
        <fullName evidence="2">GNAT family N-acetyltransferase</fullName>
    </submittedName>
</protein>
<organism evidence="2 3">
    <name type="scientific">Inhella proteolytica</name>
    <dbReference type="NCBI Taxonomy" id="2795029"/>
    <lineage>
        <taxon>Bacteria</taxon>
        <taxon>Pseudomonadati</taxon>
        <taxon>Pseudomonadota</taxon>
        <taxon>Betaproteobacteria</taxon>
        <taxon>Burkholderiales</taxon>
        <taxon>Sphaerotilaceae</taxon>
        <taxon>Inhella</taxon>
    </lineage>
</organism>
<dbReference type="GO" id="GO:1990189">
    <property type="term" value="F:protein N-terminal-serine acetyltransferase activity"/>
    <property type="evidence" value="ECO:0007669"/>
    <property type="project" value="TreeGrafter"/>
</dbReference>
<keyword evidence="3" id="KW-1185">Reference proteome</keyword>
<dbReference type="PANTHER" id="PTHR43441:SF2">
    <property type="entry name" value="FAMILY ACETYLTRANSFERASE, PUTATIVE (AFU_ORTHOLOGUE AFUA_7G00850)-RELATED"/>
    <property type="match status" value="1"/>
</dbReference>